<comment type="caution">
    <text evidence="3">The sequence shown here is derived from an EMBL/GenBank/DDBJ whole genome shotgun (WGS) entry which is preliminary data.</text>
</comment>
<proteinExistence type="predicted"/>
<evidence type="ECO:0000313" key="3">
    <source>
        <dbReference type="EMBL" id="PJK30700.1"/>
    </source>
</evidence>
<name>A0A2M9G4S5_9PROT</name>
<organism evidence="3 4">
    <name type="scientific">Minwuia thermotolerans</name>
    <dbReference type="NCBI Taxonomy" id="2056226"/>
    <lineage>
        <taxon>Bacteria</taxon>
        <taxon>Pseudomonadati</taxon>
        <taxon>Pseudomonadota</taxon>
        <taxon>Alphaproteobacteria</taxon>
        <taxon>Minwuiales</taxon>
        <taxon>Minwuiaceae</taxon>
        <taxon>Minwuia</taxon>
    </lineage>
</organism>
<gene>
    <name evidence="3" type="ORF">CVT23_04850</name>
    <name evidence="2" type="ORF">CVT23_05900</name>
    <name evidence="1" type="ORF">CVT23_12095</name>
</gene>
<evidence type="ECO:0000313" key="1">
    <source>
        <dbReference type="EMBL" id="PJK29338.1"/>
    </source>
</evidence>
<dbReference type="RefSeq" id="WP_109792119.1">
    <property type="nucleotide sequence ID" value="NZ_PHIG01000018.1"/>
</dbReference>
<sequence>MAAGLLVLPASAGPAIELFALVQGQWRQLMQLIPAGAGFVPLSRPAALDYAAVEAAARMAGIEMTAARFGDLRALEAGAVSVFAEAAGGSG</sequence>
<protein>
    <submittedName>
        <fullName evidence="3">Uncharacterized protein</fullName>
    </submittedName>
</protein>
<dbReference type="EMBL" id="PHIG01000025">
    <property type="protein sequence ID" value="PJK30477.1"/>
    <property type="molecule type" value="Genomic_DNA"/>
</dbReference>
<dbReference type="EMBL" id="PHIG01000033">
    <property type="protein sequence ID" value="PJK29338.1"/>
    <property type="molecule type" value="Genomic_DNA"/>
</dbReference>
<evidence type="ECO:0000313" key="4">
    <source>
        <dbReference type="Proteomes" id="UP000229498"/>
    </source>
</evidence>
<dbReference type="AlphaFoldDB" id="A0A2M9G4S5"/>
<accession>A0A2M9G4S5</accession>
<evidence type="ECO:0000313" key="2">
    <source>
        <dbReference type="EMBL" id="PJK30477.1"/>
    </source>
</evidence>
<dbReference type="Proteomes" id="UP000229498">
    <property type="component" value="Unassembled WGS sequence"/>
</dbReference>
<dbReference type="EMBL" id="PHIG01000018">
    <property type="protein sequence ID" value="PJK30700.1"/>
    <property type="molecule type" value="Genomic_DNA"/>
</dbReference>
<keyword evidence="4" id="KW-1185">Reference proteome</keyword>
<reference evidence="3 4" key="1">
    <citation type="submission" date="2017-11" db="EMBL/GenBank/DDBJ databases">
        <title>Draft genome sequence of Rhizobiales bacterium SY3-13.</title>
        <authorList>
            <person name="Sun C."/>
        </authorList>
    </citation>
    <scope>NUCLEOTIDE SEQUENCE [LARGE SCALE GENOMIC DNA]</scope>
    <source>
        <strain evidence="3 4">SY3-13</strain>
    </source>
</reference>